<dbReference type="PROSITE" id="PS51257">
    <property type="entry name" value="PROKAR_LIPOPROTEIN"/>
    <property type="match status" value="1"/>
</dbReference>
<evidence type="ECO:0000313" key="4">
    <source>
        <dbReference type="EMBL" id="AXN35417.1"/>
    </source>
</evidence>
<feature type="domain" description="Pesticidal crystal protein Cry1Aa" evidence="3">
    <location>
        <begin position="42"/>
        <end position="100"/>
    </location>
</feature>
<organism evidence="4 5">
    <name type="scientific">Latilactobacillus curvatus</name>
    <name type="common">Lactobacillus curvatus</name>
    <dbReference type="NCBI Taxonomy" id="28038"/>
    <lineage>
        <taxon>Bacteria</taxon>
        <taxon>Bacillati</taxon>
        <taxon>Bacillota</taxon>
        <taxon>Bacilli</taxon>
        <taxon>Lactobacillales</taxon>
        <taxon>Lactobacillaceae</taxon>
        <taxon>Latilactobacillus</taxon>
    </lineage>
</organism>
<proteinExistence type="predicted"/>
<dbReference type="EMBL" id="CP031003">
    <property type="protein sequence ID" value="AXN35417.1"/>
    <property type="molecule type" value="Genomic_DNA"/>
</dbReference>
<dbReference type="AlphaFoldDB" id="A0A385ACP5"/>
<dbReference type="Pfam" id="PF18449">
    <property type="entry name" value="Endotoxin_C2"/>
    <property type="match status" value="1"/>
</dbReference>
<feature type="region of interest" description="Disordered" evidence="1">
    <location>
        <begin position="23"/>
        <end position="42"/>
    </location>
</feature>
<dbReference type="Proteomes" id="UP000257607">
    <property type="component" value="Chromosome"/>
</dbReference>
<evidence type="ECO:0000256" key="1">
    <source>
        <dbReference type="SAM" id="MobiDB-lite"/>
    </source>
</evidence>
<gene>
    <name evidence="4" type="ORF">DT351_03195</name>
</gene>
<feature type="compositionally biased region" description="Basic and acidic residues" evidence="1">
    <location>
        <begin position="110"/>
        <end position="143"/>
    </location>
</feature>
<evidence type="ECO:0000313" key="5">
    <source>
        <dbReference type="Proteomes" id="UP000257607"/>
    </source>
</evidence>
<keyword evidence="2" id="KW-0732">Signal</keyword>
<feature type="region of interest" description="Disordered" evidence="1">
    <location>
        <begin position="110"/>
        <end position="166"/>
    </location>
</feature>
<feature type="compositionally biased region" description="Low complexity" evidence="1">
    <location>
        <begin position="23"/>
        <end position="41"/>
    </location>
</feature>
<evidence type="ECO:0000256" key="2">
    <source>
        <dbReference type="SAM" id="SignalP"/>
    </source>
</evidence>
<feature type="chain" id="PRO_5039472564" description="Pesticidal crystal protein Cry1Aa domain-containing protein" evidence="2">
    <location>
        <begin position="20"/>
        <end position="284"/>
    </location>
</feature>
<accession>A0A385ACP5</accession>
<dbReference type="InterPro" id="IPR054544">
    <property type="entry name" value="Pest_crys_Cry1Aa_dom-IV"/>
</dbReference>
<evidence type="ECO:0000259" key="3">
    <source>
        <dbReference type="Pfam" id="PF18449"/>
    </source>
</evidence>
<reference evidence="4 5" key="1">
    <citation type="submission" date="2018-07" db="EMBL/GenBank/DDBJ databases">
        <title>Lactobacillus curvatus genome sequence.</title>
        <authorList>
            <person name="Prechtl R."/>
        </authorList>
    </citation>
    <scope>NUCLEOTIDE SEQUENCE [LARGE SCALE GENOMIC DNA]</scope>
    <source>
        <strain evidence="4 5">TMW 1.1928</strain>
    </source>
</reference>
<feature type="signal peptide" evidence="2">
    <location>
        <begin position="1"/>
        <end position="19"/>
    </location>
</feature>
<sequence>MVKMRYLFMVAMASLGLLTACGNQSEHNNSSSEQTSKKTSSLENAKMNVDGLFSDSKHTELLEGTTYKQIKSVSKEVSKLPNSEEKEKLLKDILTAQKLWPDFVNKTNKKNSESIKASESKANSKSESEKIKSESESAAKKAAQDSASKATSESIQAKEAAKTDEEKTADKLEKNVLFGYLDKNKATEVNSSYYQLKDFDYAHVGIGDHDIIKSVKLDFKDTPLMNKDEAVEYVQSFTADDATKASERDGKSDYFHSNKTGLDYLVRYTTNDDGISLVLIYPKQ</sequence>
<protein>
    <recommendedName>
        <fullName evidence="3">Pesticidal crystal protein Cry1Aa domain-containing protein</fullName>
    </recommendedName>
</protein>
<name>A0A385ACP5_LATCU</name>